<organism evidence="1 2">
    <name type="scientific">Moraxella lacunata</name>
    <dbReference type="NCBI Taxonomy" id="477"/>
    <lineage>
        <taxon>Bacteria</taxon>
        <taxon>Pseudomonadati</taxon>
        <taxon>Pseudomonadota</taxon>
        <taxon>Gammaproteobacteria</taxon>
        <taxon>Moraxellales</taxon>
        <taxon>Moraxellaceae</taxon>
        <taxon>Moraxella</taxon>
    </lineage>
</organism>
<sequence>MTQIIINSPTDSSLSIMLPLNADGSVVFPKWLIDDLTHSHRLVSFKNNQKTAKDDDVLAMIENTGGLLAPYVKQPLTIDEMNDGINHHFSQMDKAEL</sequence>
<name>A0A1B8Q8C7_MORLA</name>
<dbReference type="RefSeq" id="WP_065255851.1">
    <property type="nucleotide sequence ID" value="NZ_JARDJM010000066.1"/>
</dbReference>
<dbReference type="EMBL" id="LZMS01000001">
    <property type="protein sequence ID" value="OBX67398.1"/>
    <property type="molecule type" value="Genomic_DNA"/>
</dbReference>
<protein>
    <submittedName>
        <fullName evidence="1">Uncharacterized protein</fullName>
    </submittedName>
</protein>
<comment type="caution">
    <text evidence="1">The sequence shown here is derived from an EMBL/GenBank/DDBJ whole genome shotgun (WGS) entry which is preliminary data.</text>
</comment>
<accession>A0A1B8Q8C7</accession>
<evidence type="ECO:0000313" key="1">
    <source>
        <dbReference type="EMBL" id="OBX67398.1"/>
    </source>
</evidence>
<reference evidence="1 2" key="1">
    <citation type="submission" date="2016-06" db="EMBL/GenBank/DDBJ databases">
        <title>Draft genome of Moraxella lacunata CCUG 57757A.</title>
        <authorList>
            <person name="Salva-Serra F."/>
            <person name="Engstrom-Jakobsson H."/>
            <person name="Thorell K."/>
            <person name="Gonzales-Siles L."/>
            <person name="Karlsson R."/>
            <person name="Boulund F."/>
            <person name="Engstrand L."/>
            <person name="Kristiansson E."/>
            <person name="Moore E."/>
        </authorList>
    </citation>
    <scope>NUCLEOTIDE SEQUENCE [LARGE SCALE GENOMIC DNA]</scope>
    <source>
        <strain evidence="1 2">CCUG 57757A</strain>
    </source>
</reference>
<dbReference type="AlphaFoldDB" id="A0A1B8Q8C7"/>
<proteinExistence type="predicted"/>
<evidence type="ECO:0000313" key="2">
    <source>
        <dbReference type="Proteomes" id="UP000092607"/>
    </source>
</evidence>
<gene>
    <name evidence="1" type="ORF">A9309_00285</name>
</gene>
<dbReference type="Proteomes" id="UP000092607">
    <property type="component" value="Unassembled WGS sequence"/>
</dbReference>